<gene>
    <name evidence="1" type="ORF">ETB97_003480</name>
</gene>
<comment type="caution">
    <text evidence="1">The sequence shown here is derived from an EMBL/GenBank/DDBJ whole genome shotgun (WGS) entry which is preliminary data.</text>
</comment>
<name>A0A8H6E4E2_PETAA</name>
<dbReference type="EMBL" id="SPNV01000182">
    <property type="protein sequence ID" value="KAF5858989.1"/>
    <property type="molecule type" value="Genomic_DNA"/>
</dbReference>
<proteinExistence type="predicted"/>
<evidence type="ECO:0000313" key="1">
    <source>
        <dbReference type="EMBL" id="KAF5858989.1"/>
    </source>
</evidence>
<dbReference type="Proteomes" id="UP000541154">
    <property type="component" value="Unassembled WGS sequence"/>
</dbReference>
<evidence type="ECO:0000313" key="2">
    <source>
        <dbReference type="Proteomes" id="UP000541154"/>
    </source>
</evidence>
<protein>
    <submittedName>
        <fullName evidence="1">Uncharacterized protein</fullName>
    </submittedName>
</protein>
<organism evidence="1 2">
    <name type="scientific">Petromyces alliaceus</name>
    <name type="common">Aspergillus alliaceus</name>
    <dbReference type="NCBI Taxonomy" id="209559"/>
    <lineage>
        <taxon>Eukaryota</taxon>
        <taxon>Fungi</taxon>
        <taxon>Dikarya</taxon>
        <taxon>Ascomycota</taxon>
        <taxon>Pezizomycotina</taxon>
        <taxon>Eurotiomycetes</taxon>
        <taxon>Eurotiomycetidae</taxon>
        <taxon>Eurotiales</taxon>
        <taxon>Aspergillaceae</taxon>
        <taxon>Aspergillus</taxon>
        <taxon>Aspergillus subgen. Circumdati</taxon>
    </lineage>
</organism>
<sequence>MYYASLQTLPSLSIPGRRTTRAYLARAFADVPPPDTVGRLDAGINIVCLASTVLNTVSKTLVVASTSPVGLAAPARRPVLSSERAPRPLWLPVPLEPLRRRPSGQ</sequence>
<reference evidence="1 2" key="1">
    <citation type="submission" date="2019-04" db="EMBL/GenBank/DDBJ databases">
        <title>Aspergillus burnettii sp. nov., novel species from soil in southeast Queensland.</title>
        <authorList>
            <person name="Gilchrist C.L.M."/>
            <person name="Pitt J.I."/>
            <person name="Lange L."/>
            <person name="Lacey H.J."/>
            <person name="Vuong D."/>
            <person name="Midgley D.J."/>
            <person name="Greenfield P."/>
            <person name="Bradbury M."/>
            <person name="Lacey E."/>
            <person name="Busk P.K."/>
            <person name="Pilgaard B."/>
            <person name="Chooi Y.H."/>
            <person name="Piggott A.M."/>
        </authorList>
    </citation>
    <scope>NUCLEOTIDE SEQUENCE [LARGE SCALE GENOMIC DNA]</scope>
    <source>
        <strain evidence="1 2">FRR 5400</strain>
    </source>
</reference>
<accession>A0A8H6E4E2</accession>
<keyword evidence="2" id="KW-1185">Reference proteome</keyword>
<dbReference type="AlphaFoldDB" id="A0A8H6E4E2"/>